<dbReference type="RefSeq" id="WP_232833624.1">
    <property type="nucleotide sequence ID" value="NZ_CP139965.1"/>
</dbReference>
<protein>
    <submittedName>
        <fullName evidence="2">CocE/NonD family hydrolase C-terminal non-catalytic domain-containing protein</fullName>
    </submittedName>
</protein>
<organism evidence="2 3">
    <name type="scientific">Paraburkholderia kururiensis</name>
    <dbReference type="NCBI Taxonomy" id="984307"/>
    <lineage>
        <taxon>Bacteria</taxon>
        <taxon>Pseudomonadati</taxon>
        <taxon>Pseudomonadota</taxon>
        <taxon>Betaproteobacteria</taxon>
        <taxon>Burkholderiales</taxon>
        <taxon>Burkholderiaceae</taxon>
        <taxon>Paraburkholderia</taxon>
    </lineage>
</organism>
<dbReference type="EMBL" id="CP139965">
    <property type="protein sequence ID" value="WQD80909.1"/>
    <property type="molecule type" value="Genomic_DNA"/>
</dbReference>
<feature type="domain" description="Xaa-Pro dipeptidyl-peptidase C-terminal" evidence="1">
    <location>
        <begin position="62"/>
        <end position="319"/>
    </location>
</feature>
<dbReference type="Proteomes" id="UP001325479">
    <property type="component" value="Chromosome"/>
</dbReference>
<reference evidence="2 3" key="1">
    <citation type="submission" date="2023-12" db="EMBL/GenBank/DDBJ databases">
        <title>Genome sequencing and assembly of bacterial species from a model synthetic community.</title>
        <authorList>
            <person name="Hogle S.L."/>
        </authorList>
    </citation>
    <scope>NUCLEOTIDE SEQUENCE [LARGE SCALE GENOMIC DNA]</scope>
    <source>
        <strain evidence="2 3">HAMBI 2494</strain>
    </source>
</reference>
<evidence type="ECO:0000259" key="1">
    <source>
        <dbReference type="SMART" id="SM00939"/>
    </source>
</evidence>
<name>A0ABZ0WU21_9BURK</name>
<dbReference type="SUPFAM" id="SSF49785">
    <property type="entry name" value="Galactose-binding domain-like"/>
    <property type="match status" value="1"/>
</dbReference>
<dbReference type="Pfam" id="PF08530">
    <property type="entry name" value="PepX_C"/>
    <property type="match status" value="1"/>
</dbReference>
<dbReference type="SUPFAM" id="SSF53474">
    <property type="entry name" value="alpha/beta-Hydrolases"/>
    <property type="match status" value="1"/>
</dbReference>
<dbReference type="Gene3D" id="2.60.120.260">
    <property type="entry name" value="Galactose-binding domain-like"/>
    <property type="match status" value="1"/>
</dbReference>
<gene>
    <name evidence="2" type="ORF">U0042_07210</name>
</gene>
<dbReference type="InterPro" id="IPR029058">
    <property type="entry name" value="AB_hydrolase_fold"/>
</dbReference>
<dbReference type="InterPro" id="IPR008979">
    <property type="entry name" value="Galactose-bd-like_sf"/>
</dbReference>
<evidence type="ECO:0000313" key="2">
    <source>
        <dbReference type="EMBL" id="WQD80909.1"/>
    </source>
</evidence>
<accession>A0ABZ0WU21</accession>
<proteinExistence type="predicted"/>
<keyword evidence="3" id="KW-1185">Reference proteome</keyword>
<keyword evidence="2" id="KW-0378">Hydrolase</keyword>
<dbReference type="InterPro" id="IPR013736">
    <property type="entry name" value="Xaa-Pro_dipept_C"/>
</dbReference>
<dbReference type="GO" id="GO:0016787">
    <property type="term" value="F:hydrolase activity"/>
    <property type="evidence" value="ECO:0007669"/>
    <property type="project" value="UniProtKB-KW"/>
</dbReference>
<sequence>MRWVLNRADASRIKVPLLDVANWTDWSTAGYRFAASKDKWLRIQTGDHLTPFYSEEALALQKRFFDHFLKGLDNGWEKEPRVAVQIRRPNGTVWRSASAWPLPGTRWQRYYLDAANASMTPDSEHLASAEKSYAGLEGGLTFTTKPFSAETEFTGPIGVRLWVGSSTTDMDIFAALRLIDPQGRDVTFVGNSDPNVPLDLGYLRVSHRAVDPAKSTPYQPFHPHATSEPMTPGELYPVDVEFTEPTSIVIPKGYRLALTIQGKDFGYGPDANIVHADDYALPDAHNSGLFFAAHPNRDATLYGGTNTIATGGEHVSYLLLPRIPR</sequence>
<dbReference type="SMART" id="SM00939">
    <property type="entry name" value="PepX_C"/>
    <property type="match status" value="1"/>
</dbReference>
<dbReference type="Gene3D" id="3.40.50.1820">
    <property type="entry name" value="alpha/beta hydrolase"/>
    <property type="match status" value="1"/>
</dbReference>
<evidence type="ECO:0000313" key="3">
    <source>
        <dbReference type="Proteomes" id="UP001325479"/>
    </source>
</evidence>